<organism evidence="2 3">
    <name type="scientific">Liparis tanakae</name>
    <name type="common">Tanaka's snailfish</name>
    <dbReference type="NCBI Taxonomy" id="230148"/>
    <lineage>
        <taxon>Eukaryota</taxon>
        <taxon>Metazoa</taxon>
        <taxon>Chordata</taxon>
        <taxon>Craniata</taxon>
        <taxon>Vertebrata</taxon>
        <taxon>Euteleostomi</taxon>
        <taxon>Actinopterygii</taxon>
        <taxon>Neopterygii</taxon>
        <taxon>Teleostei</taxon>
        <taxon>Neoteleostei</taxon>
        <taxon>Acanthomorphata</taxon>
        <taxon>Eupercaria</taxon>
        <taxon>Perciformes</taxon>
        <taxon>Cottioidei</taxon>
        <taxon>Cottales</taxon>
        <taxon>Liparidae</taxon>
        <taxon>Liparis</taxon>
    </lineage>
</organism>
<proteinExistence type="predicted"/>
<evidence type="ECO:0000256" key="1">
    <source>
        <dbReference type="SAM" id="MobiDB-lite"/>
    </source>
</evidence>
<dbReference type="AlphaFoldDB" id="A0A4Z2EGR0"/>
<feature type="region of interest" description="Disordered" evidence="1">
    <location>
        <begin position="40"/>
        <end position="67"/>
    </location>
</feature>
<evidence type="ECO:0000313" key="2">
    <source>
        <dbReference type="EMBL" id="TNN27664.1"/>
    </source>
</evidence>
<accession>A0A4Z2EGR0</accession>
<dbReference type="Proteomes" id="UP000314294">
    <property type="component" value="Unassembled WGS sequence"/>
</dbReference>
<gene>
    <name evidence="2" type="ORF">EYF80_062190</name>
</gene>
<keyword evidence="3" id="KW-1185">Reference proteome</keyword>
<name>A0A4Z2EGR0_9TELE</name>
<evidence type="ECO:0000313" key="3">
    <source>
        <dbReference type="Proteomes" id="UP000314294"/>
    </source>
</evidence>
<reference evidence="2 3" key="1">
    <citation type="submission" date="2019-03" db="EMBL/GenBank/DDBJ databases">
        <title>First draft genome of Liparis tanakae, snailfish: a comprehensive survey of snailfish specific genes.</title>
        <authorList>
            <person name="Kim W."/>
            <person name="Song I."/>
            <person name="Jeong J.-H."/>
            <person name="Kim D."/>
            <person name="Kim S."/>
            <person name="Ryu S."/>
            <person name="Song J.Y."/>
            <person name="Lee S.K."/>
        </authorList>
    </citation>
    <scope>NUCLEOTIDE SEQUENCE [LARGE SCALE GENOMIC DNA]</scope>
    <source>
        <tissue evidence="2">Muscle</tissue>
    </source>
</reference>
<protein>
    <submittedName>
        <fullName evidence="2">Uncharacterized protein</fullName>
    </submittedName>
</protein>
<dbReference type="EMBL" id="SRLO01007930">
    <property type="protein sequence ID" value="TNN27664.1"/>
    <property type="molecule type" value="Genomic_DNA"/>
</dbReference>
<feature type="compositionally biased region" description="Basic and acidic residues" evidence="1">
    <location>
        <begin position="56"/>
        <end position="67"/>
    </location>
</feature>
<sequence>MALITALWRDMTQLTAHQKLRAPHCNPTLMEQLRDLIDTQQHEQETHKRHRAPHLQQRDHQKSNLGRYDDGNMWHSSVITTTSMDLNTFFAVPLV</sequence>
<comment type="caution">
    <text evidence="2">The sequence shown here is derived from an EMBL/GenBank/DDBJ whole genome shotgun (WGS) entry which is preliminary data.</text>
</comment>